<evidence type="ECO:0000256" key="1">
    <source>
        <dbReference type="SAM" id="MobiDB-lite"/>
    </source>
</evidence>
<accession>A0A699QXL3</accession>
<dbReference type="EMBL" id="BKCJ011072702">
    <property type="protein sequence ID" value="GFC79929.1"/>
    <property type="molecule type" value="Genomic_DNA"/>
</dbReference>
<feature type="region of interest" description="Disordered" evidence="1">
    <location>
        <begin position="1"/>
        <end position="126"/>
    </location>
</feature>
<gene>
    <name evidence="2" type="ORF">Tci_851899</name>
</gene>
<protein>
    <submittedName>
        <fullName evidence="2">Uncharacterized protein</fullName>
    </submittedName>
</protein>
<organism evidence="2">
    <name type="scientific">Tanacetum cinerariifolium</name>
    <name type="common">Dalmatian daisy</name>
    <name type="synonym">Chrysanthemum cinerariifolium</name>
    <dbReference type="NCBI Taxonomy" id="118510"/>
    <lineage>
        <taxon>Eukaryota</taxon>
        <taxon>Viridiplantae</taxon>
        <taxon>Streptophyta</taxon>
        <taxon>Embryophyta</taxon>
        <taxon>Tracheophyta</taxon>
        <taxon>Spermatophyta</taxon>
        <taxon>Magnoliopsida</taxon>
        <taxon>eudicotyledons</taxon>
        <taxon>Gunneridae</taxon>
        <taxon>Pentapetalae</taxon>
        <taxon>asterids</taxon>
        <taxon>campanulids</taxon>
        <taxon>Asterales</taxon>
        <taxon>Asteraceae</taxon>
        <taxon>Asteroideae</taxon>
        <taxon>Anthemideae</taxon>
        <taxon>Anthemidinae</taxon>
        <taxon>Tanacetum</taxon>
    </lineage>
</organism>
<proteinExistence type="predicted"/>
<comment type="caution">
    <text evidence="2">The sequence shown here is derived from an EMBL/GenBank/DDBJ whole genome shotgun (WGS) entry which is preliminary data.</text>
</comment>
<feature type="non-terminal residue" evidence="2">
    <location>
        <position position="1"/>
    </location>
</feature>
<dbReference type="AlphaFoldDB" id="A0A699QXL3"/>
<sequence>QAPPSPDYVPGLEHADDEIVAEDQPYAEDASPIAQSSEYVPESDFEAHSEDDDDEDPEEDPVDYLADGGDDGDDEEESLEEDENDDMDVEADEEEEEEHPAPVEESSFAAAARPAGGLRADYGFNA</sequence>
<reference evidence="2" key="1">
    <citation type="journal article" date="2019" name="Sci. Rep.">
        <title>Draft genome of Tanacetum cinerariifolium, the natural source of mosquito coil.</title>
        <authorList>
            <person name="Yamashiro T."/>
            <person name="Shiraishi A."/>
            <person name="Satake H."/>
            <person name="Nakayama K."/>
        </authorList>
    </citation>
    <scope>NUCLEOTIDE SEQUENCE</scope>
</reference>
<name>A0A699QXL3_TANCI</name>
<feature type="compositionally biased region" description="Acidic residues" evidence="1">
    <location>
        <begin position="41"/>
        <end position="98"/>
    </location>
</feature>
<feature type="compositionally biased region" description="Low complexity" evidence="1">
    <location>
        <begin position="103"/>
        <end position="120"/>
    </location>
</feature>
<evidence type="ECO:0000313" key="2">
    <source>
        <dbReference type="EMBL" id="GFC79929.1"/>
    </source>
</evidence>